<dbReference type="AlphaFoldDB" id="A0A8K0NWF6"/>
<proteinExistence type="predicted"/>
<evidence type="ECO:0000313" key="3">
    <source>
        <dbReference type="EMBL" id="KAG8227030.1"/>
    </source>
</evidence>
<feature type="domain" description="ZSWIM1/3 RNaseH-like" evidence="2">
    <location>
        <begin position="132"/>
        <end position="179"/>
    </location>
</feature>
<organism evidence="3 4">
    <name type="scientific">Ladona fulva</name>
    <name type="common">Scarce chaser dragonfly</name>
    <name type="synonym">Libellula fulva</name>
    <dbReference type="NCBI Taxonomy" id="123851"/>
    <lineage>
        <taxon>Eukaryota</taxon>
        <taxon>Metazoa</taxon>
        <taxon>Ecdysozoa</taxon>
        <taxon>Arthropoda</taxon>
        <taxon>Hexapoda</taxon>
        <taxon>Insecta</taxon>
        <taxon>Pterygota</taxon>
        <taxon>Palaeoptera</taxon>
        <taxon>Odonata</taxon>
        <taxon>Epiprocta</taxon>
        <taxon>Anisoptera</taxon>
        <taxon>Libelluloidea</taxon>
        <taxon>Libellulidae</taxon>
        <taxon>Ladona</taxon>
    </lineage>
</organism>
<gene>
    <name evidence="3" type="ORF">J437_LFUL006650</name>
</gene>
<feature type="coiled-coil region" evidence="1">
    <location>
        <begin position="87"/>
        <end position="114"/>
    </location>
</feature>
<accession>A0A8K0NWF6</accession>
<comment type="caution">
    <text evidence="3">The sequence shown here is derived from an EMBL/GenBank/DDBJ whole genome shotgun (WGS) entry which is preliminary data.</text>
</comment>
<reference evidence="3" key="2">
    <citation type="submission" date="2017-10" db="EMBL/GenBank/DDBJ databases">
        <title>Ladona fulva Genome sequencing and assembly.</title>
        <authorList>
            <person name="Murali S."/>
            <person name="Richards S."/>
            <person name="Bandaranaike D."/>
            <person name="Bellair M."/>
            <person name="Blankenburg K."/>
            <person name="Chao H."/>
            <person name="Dinh H."/>
            <person name="Doddapaneni H."/>
            <person name="Dugan-Rocha S."/>
            <person name="Elkadiri S."/>
            <person name="Gnanaolivu R."/>
            <person name="Hernandez B."/>
            <person name="Skinner E."/>
            <person name="Javaid M."/>
            <person name="Lee S."/>
            <person name="Li M."/>
            <person name="Ming W."/>
            <person name="Munidasa M."/>
            <person name="Muniz J."/>
            <person name="Nguyen L."/>
            <person name="Hughes D."/>
            <person name="Osuji N."/>
            <person name="Pu L.-L."/>
            <person name="Puazo M."/>
            <person name="Qu C."/>
            <person name="Quiroz J."/>
            <person name="Raj R."/>
            <person name="Weissenberger G."/>
            <person name="Xin Y."/>
            <person name="Zou X."/>
            <person name="Han Y."/>
            <person name="Worley K."/>
            <person name="Muzny D."/>
            <person name="Gibbs R."/>
        </authorList>
    </citation>
    <scope>NUCLEOTIDE SEQUENCE</scope>
    <source>
        <strain evidence="3">Sampled in the wild</strain>
    </source>
</reference>
<evidence type="ECO:0000256" key="1">
    <source>
        <dbReference type="SAM" id="Coils"/>
    </source>
</evidence>
<dbReference type="Proteomes" id="UP000792457">
    <property type="component" value="Unassembled WGS sequence"/>
</dbReference>
<evidence type="ECO:0000259" key="2">
    <source>
        <dbReference type="Pfam" id="PF21056"/>
    </source>
</evidence>
<evidence type="ECO:0000313" key="4">
    <source>
        <dbReference type="Proteomes" id="UP000792457"/>
    </source>
</evidence>
<keyword evidence="4" id="KW-1185">Reference proteome</keyword>
<dbReference type="EMBL" id="KZ308308">
    <property type="protein sequence ID" value="KAG8227030.1"/>
    <property type="molecule type" value="Genomic_DNA"/>
</dbReference>
<dbReference type="Pfam" id="PF21056">
    <property type="entry name" value="ZSWIM1-3_RNaseH-like"/>
    <property type="match status" value="1"/>
</dbReference>
<dbReference type="OrthoDB" id="10031901at2759"/>
<name>A0A8K0NWF6_LADFU</name>
<reference evidence="3" key="1">
    <citation type="submission" date="2013-04" db="EMBL/GenBank/DDBJ databases">
        <authorList>
            <person name="Qu J."/>
            <person name="Murali S.C."/>
            <person name="Bandaranaike D."/>
            <person name="Bellair M."/>
            <person name="Blankenburg K."/>
            <person name="Chao H."/>
            <person name="Dinh H."/>
            <person name="Doddapaneni H."/>
            <person name="Downs B."/>
            <person name="Dugan-Rocha S."/>
            <person name="Elkadiri S."/>
            <person name="Gnanaolivu R.D."/>
            <person name="Hernandez B."/>
            <person name="Javaid M."/>
            <person name="Jayaseelan J.C."/>
            <person name="Lee S."/>
            <person name="Li M."/>
            <person name="Ming W."/>
            <person name="Munidasa M."/>
            <person name="Muniz J."/>
            <person name="Nguyen L."/>
            <person name="Ongeri F."/>
            <person name="Osuji N."/>
            <person name="Pu L.-L."/>
            <person name="Puazo M."/>
            <person name="Qu C."/>
            <person name="Quiroz J."/>
            <person name="Raj R."/>
            <person name="Weissenberger G."/>
            <person name="Xin Y."/>
            <person name="Zou X."/>
            <person name="Han Y."/>
            <person name="Richards S."/>
            <person name="Worley K."/>
            <person name="Muzny D."/>
            <person name="Gibbs R."/>
        </authorList>
    </citation>
    <scope>NUCLEOTIDE SEQUENCE</scope>
    <source>
        <strain evidence="3">Sampled in the wild</strain>
    </source>
</reference>
<keyword evidence="1" id="KW-0175">Coiled coil</keyword>
<dbReference type="InterPro" id="IPR048324">
    <property type="entry name" value="ZSWIM1-3_RNaseH-like"/>
</dbReference>
<sequence length="192" mass="21738">MKAKGFGFRSLPNCSLCRSAKVKKKQKKIVTSAFEETAGANDHPAAVTFLQLYKLLAVYGVLKPPRSGNCSIKDDIPLTPMIKISDIREIYSEKSSSQSNIQKLKEQLDGLIEQGDWEVCDIFCLGIQLPQQLEEMVEGYTQILCIDYTHGTNQYKYHLLNLVIPDEYGIRYPVAHFLTNYIDEGILVWDEG</sequence>
<protein>
    <recommendedName>
        <fullName evidence="2">ZSWIM1/3 RNaseH-like domain-containing protein</fullName>
    </recommendedName>
</protein>